<evidence type="ECO:0000256" key="1">
    <source>
        <dbReference type="ARBA" id="ARBA00006484"/>
    </source>
</evidence>
<dbReference type="InterPro" id="IPR036291">
    <property type="entry name" value="NAD(P)-bd_dom_sf"/>
</dbReference>
<dbReference type="OrthoDB" id="4223069at2759"/>
<dbReference type="PROSITE" id="PS00061">
    <property type="entry name" value="ADH_SHORT"/>
    <property type="match status" value="1"/>
</dbReference>
<organism evidence="4 5">
    <name type="scientific">Talaromyces rugulosus</name>
    <name type="common">Penicillium rugulosum</name>
    <dbReference type="NCBI Taxonomy" id="121627"/>
    <lineage>
        <taxon>Eukaryota</taxon>
        <taxon>Fungi</taxon>
        <taxon>Dikarya</taxon>
        <taxon>Ascomycota</taxon>
        <taxon>Pezizomycotina</taxon>
        <taxon>Eurotiomycetes</taxon>
        <taxon>Eurotiomycetidae</taxon>
        <taxon>Eurotiales</taxon>
        <taxon>Trichocomaceae</taxon>
        <taxon>Talaromyces</taxon>
        <taxon>Talaromyces sect. Islandici</taxon>
    </lineage>
</organism>
<dbReference type="AlphaFoldDB" id="A0A7H8R922"/>
<dbReference type="PANTHER" id="PTHR42760">
    <property type="entry name" value="SHORT-CHAIN DEHYDROGENASES/REDUCTASES FAMILY MEMBER"/>
    <property type="match status" value="1"/>
</dbReference>
<dbReference type="InterPro" id="IPR002347">
    <property type="entry name" value="SDR_fam"/>
</dbReference>
<comment type="similarity">
    <text evidence="1">Belongs to the short-chain dehydrogenases/reductases (SDR) family.</text>
</comment>
<dbReference type="SUPFAM" id="SSF51735">
    <property type="entry name" value="NAD(P)-binding Rossmann-fold domains"/>
    <property type="match status" value="1"/>
</dbReference>
<protein>
    <recommendedName>
        <fullName evidence="6">2-deoxy-D-gluconate 3-dehydrogenase</fullName>
    </recommendedName>
</protein>
<keyword evidence="5" id="KW-1185">Reference proteome</keyword>
<dbReference type="KEGG" id="trg:TRUGW13939_10007"/>
<dbReference type="RefSeq" id="XP_035349016.1">
    <property type="nucleotide sequence ID" value="XM_035493123.1"/>
</dbReference>
<evidence type="ECO:0000256" key="2">
    <source>
        <dbReference type="ARBA" id="ARBA00022857"/>
    </source>
</evidence>
<accession>A0A7H8R922</accession>
<dbReference type="Pfam" id="PF13561">
    <property type="entry name" value="adh_short_C2"/>
    <property type="match status" value="1"/>
</dbReference>
<dbReference type="Proteomes" id="UP000509510">
    <property type="component" value="Chromosome V"/>
</dbReference>
<keyword evidence="2" id="KW-0521">NADP</keyword>
<dbReference type="Gene3D" id="3.40.50.720">
    <property type="entry name" value="NAD(P)-binding Rossmann-like Domain"/>
    <property type="match status" value="1"/>
</dbReference>
<proteinExistence type="inferred from homology"/>
<sequence length="261" mass="27743">MEADYLQQTFSLGGKTAVVTGATGGLGRSLAVALAKAGASTIVSIEIPNDQNSPDLEATIKGLGRSFLRFECDLANNADLRSCYAKIWEAGVIPDILVNCAGVIRRKPCEDATDDDLDLLFAVNVKAIYVSCQEFGRKLLELNRPGKIINIASVTAFQANKNTSIYSSTKGAVIQMTKAFSNEWASKGIQVNAISPGFMTTPMTVEYANDAEVNAYLMGRVPAARWGVPSDLDPALLFLASPVNTFTTGVSITVDGGFCGK</sequence>
<dbReference type="EMBL" id="CP055902">
    <property type="protein sequence ID" value="QKX62842.1"/>
    <property type="molecule type" value="Genomic_DNA"/>
</dbReference>
<evidence type="ECO:0000313" key="5">
    <source>
        <dbReference type="Proteomes" id="UP000509510"/>
    </source>
</evidence>
<reference evidence="5" key="1">
    <citation type="submission" date="2020-06" db="EMBL/GenBank/DDBJ databases">
        <title>A chromosome-scale genome assembly of Talaromyces rugulosus W13939.</title>
        <authorList>
            <person name="Wang B."/>
            <person name="Guo L."/>
            <person name="Ye K."/>
            <person name="Wang L."/>
        </authorList>
    </citation>
    <scope>NUCLEOTIDE SEQUENCE [LARGE SCALE GENOMIC DNA]</scope>
    <source>
        <strain evidence="5">W13939</strain>
    </source>
</reference>
<dbReference type="PRINTS" id="PR00081">
    <property type="entry name" value="GDHRDH"/>
</dbReference>
<dbReference type="InterPro" id="IPR020904">
    <property type="entry name" value="Sc_DH/Rdtase_CS"/>
</dbReference>
<dbReference type="FunFam" id="3.40.50.720:FF:000084">
    <property type="entry name" value="Short-chain dehydrogenase reductase"/>
    <property type="match status" value="1"/>
</dbReference>
<dbReference type="PRINTS" id="PR00080">
    <property type="entry name" value="SDRFAMILY"/>
</dbReference>
<dbReference type="GO" id="GO:0016616">
    <property type="term" value="F:oxidoreductase activity, acting on the CH-OH group of donors, NAD or NADP as acceptor"/>
    <property type="evidence" value="ECO:0007669"/>
    <property type="project" value="TreeGrafter"/>
</dbReference>
<dbReference type="PANTHER" id="PTHR42760:SF5">
    <property type="entry name" value="2-DEHYDRO-3-DEOXY-D-GLUCONATE 5-DEHYDROGENASE"/>
    <property type="match status" value="1"/>
</dbReference>
<name>A0A7H8R922_TALRU</name>
<evidence type="ECO:0008006" key="6">
    <source>
        <dbReference type="Google" id="ProtNLM"/>
    </source>
</evidence>
<dbReference type="GeneID" id="55997488"/>
<gene>
    <name evidence="4" type="ORF">TRUGW13939_10007</name>
</gene>
<evidence type="ECO:0000256" key="3">
    <source>
        <dbReference type="ARBA" id="ARBA00023002"/>
    </source>
</evidence>
<evidence type="ECO:0000313" key="4">
    <source>
        <dbReference type="EMBL" id="QKX62842.1"/>
    </source>
</evidence>
<keyword evidence="3" id="KW-0560">Oxidoreductase</keyword>